<dbReference type="Gene3D" id="3.90.1150.10">
    <property type="entry name" value="Aspartate Aminotransferase, domain 1"/>
    <property type="match status" value="1"/>
</dbReference>
<dbReference type="EMBL" id="UOEM01000004">
    <property type="protein sequence ID" value="VAW10068.1"/>
    <property type="molecule type" value="Genomic_DNA"/>
</dbReference>
<dbReference type="GO" id="GO:0030170">
    <property type="term" value="F:pyridoxal phosphate binding"/>
    <property type="evidence" value="ECO:0007669"/>
    <property type="project" value="TreeGrafter"/>
</dbReference>
<sequence length="407" mass="43447">MNQLGGAVLGRSRELARPAPGNASDKLAEKADGAPIAFIDLKLQYARIATQVSTAIQDVVTSGRYVMGPVIEELERRLAVYAGVGHAIGVSSGTEALFIPLLAKKIGAGDAVFMPAFTFTATAEVAVLAGATPVFVDCDRDSFNMSATDLEAKIASVLAQGRLRPAAVVAVDLFGQPADYKIINALAAAHDMLVIADAAQSFGAEAGNRRVGSLAQVTATSFYPSKPLGCYGDGGAIFTDDQGLDDIMRSVRSHGEGASRYDIVRIGVNGRLDAMQAAVLLVKLDIFDDELACREVVARAYDERLDGHVETPWRVPGMRSAWAQYTLKVERRDELAAHLKARGIPSMIYYPMPMHFQPAYADYGDGPGSMPVSESLSKEVLSLPFHPYLTEGEIDRVTGAIADFYGA</sequence>
<protein>
    <submittedName>
        <fullName evidence="1">DegT/DnrJ/EryC1/StrS aminotransferase</fullName>
    </submittedName>
</protein>
<dbReference type="PIRSF" id="PIRSF000390">
    <property type="entry name" value="PLP_StrS"/>
    <property type="match status" value="1"/>
</dbReference>
<dbReference type="InterPro" id="IPR000653">
    <property type="entry name" value="DegT/StrS_aminotransferase"/>
</dbReference>
<proteinExistence type="predicted"/>
<dbReference type="InterPro" id="IPR015424">
    <property type="entry name" value="PyrdxlP-dep_Trfase"/>
</dbReference>
<dbReference type="PANTHER" id="PTHR30244">
    <property type="entry name" value="TRANSAMINASE"/>
    <property type="match status" value="1"/>
</dbReference>
<accession>A0A3B0SWW9</accession>
<dbReference type="PANTHER" id="PTHR30244:SF42">
    <property type="entry name" value="UDP-2-ACETAMIDO-2-DEOXY-3-OXO-D-GLUCURONATE AMINOTRANSFERASE"/>
    <property type="match status" value="1"/>
</dbReference>
<gene>
    <name evidence="1" type="ORF">MNBD_ALPHA09-1071</name>
</gene>
<dbReference type="InterPro" id="IPR015422">
    <property type="entry name" value="PyrdxlP-dep_Trfase_small"/>
</dbReference>
<evidence type="ECO:0000313" key="1">
    <source>
        <dbReference type="EMBL" id="VAW10068.1"/>
    </source>
</evidence>
<dbReference type="Pfam" id="PF01041">
    <property type="entry name" value="DegT_DnrJ_EryC1"/>
    <property type="match status" value="1"/>
</dbReference>
<name>A0A3B0SWW9_9ZZZZ</name>
<dbReference type="Gene3D" id="3.40.640.10">
    <property type="entry name" value="Type I PLP-dependent aspartate aminotransferase-like (Major domain)"/>
    <property type="match status" value="1"/>
</dbReference>
<keyword evidence="1" id="KW-0032">Aminotransferase</keyword>
<organism evidence="1">
    <name type="scientific">hydrothermal vent metagenome</name>
    <dbReference type="NCBI Taxonomy" id="652676"/>
    <lineage>
        <taxon>unclassified sequences</taxon>
        <taxon>metagenomes</taxon>
        <taxon>ecological metagenomes</taxon>
    </lineage>
</organism>
<dbReference type="GO" id="GO:0000271">
    <property type="term" value="P:polysaccharide biosynthetic process"/>
    <property type="evidence" value="ECO:0007669"/>
    <property type="project" value="TreeGrafter"/>
</dbReference>
<dbReference type="CDD" id="cd00616">
    <property type="entry name" value="AHBA_syn"/>
    <property type="match status" value="1"/>
</dbReference>
<dbReference type="InterPro" id="IPR015421">
    <property type="entry name" value="PyrdxlP-dep_Trfase_major"/>
</dbReference>
<reference evidence="1" key="1">
    <citation type="submission" date="2018-06" db="EMBL/GenBank/DDBJ databases">
        <authorList>
            <person name="Zhirakovskaya E."/>
        </authorList>
    </citation>
    <scope>NUCLEOTIDE SEQUENCE</scope>
</reference>
<dbReference type="GO" id="GO:0008483">
    <property type="term" value="F:transaminase activity"/>
    <property type="evidence" value="ECO:0007669"/>
    <property type="project" value="UniProtKB-KW"/>
</dbReference>
<keyword evidence="1" id="KW-0808">Transferase</keyword>
<dbReference type="SUPFAM" id="SSF53383">
    <property type="entry name" value="PLP-dependent transferases"/>
    <property type="match status" value="1"/>
</dbReference>
<dbReference type="AlphaFoldDB" id="A0A3B0SWW9"/>